<proteinExistence type="predicted"/>
<accession>A0A7G3ALQ8</accession>
<sequence>MYVLNSTSKEPFKTLRNMKFSKFLFLAAFILLVMTALEVNAQCDPKRCIQRCRQEKGLPNGRCVDKNTCKCSRGSFRRTRDIALDEAFNHPDNFAMDFDES</sequence>
<dbReference type="GO" id="GO:0051707">
    <property type="term" value="P:response to other organism"/>
    <property type="evidence" value="ECO:0007669"/>
    <property type="project" value="UniProtKB-ARBA"/>
</dbReference>
<evidence type="ECO:0000256" key="1">
    <source>
        <dbReference type="SAM" id="SignalP"/>
    </source>
</evidence>
<dbReference type="EMBL" id="GITU01004454">
    <property type="protein sequence ID" value="MBC1173157.1"/>
    <property type="molecule type" value="Transcribed_RNA"/>
</dbReference>
<protein>
    <submittedName>
        <fullName evidence="2">Putative secreted protein</fullName>
    </submittedName>
</protein>
<feature type="chain" id="PRO_5028850176" evidence="1">
    <location>
        <begin position="42"/>
        <end position="101"/>
    </location>
</feature>
<organism evidence="2">
    <name type="scientific">Lutzomyia longipalpis</name>
    <name type="common">Sand fly</name>
    <dbReference type="NCBI Taxonomy" id="7200"/>
    <lineage>
        <taxon>Eukaryota</taxon>
        <taxon>Metazoa</taxon>
        <taxon>Ecdysozoa</taxon>
        <taxon>Arthropoda</taxon>
        <taxon>Hexapoda</taxon>
        <taxon>Insecta</taxon>
        <taxon>Pterygota</taxon>
        <taxon>Neoptera</taxon>
        <taxon>Endopterygota</taxon>
        <taxon>Diptera</taxon>
        <taxon>Nematocera</taxon>
        <taxon>Psychodoidea</taxon>
        <taxon>Psychodidae</taxon>
        <taxon>Lutzomyia</taxon>
        <taxon>Lutzomyia</taxon>
    </lineage>
</organism>
<dbReference type="InterPro" id="IPR036574">
    <property type="entry name" value="Scorpion_toxin-like_sf"/>
</dbReference>
<evidence type="ECO:0000313" key="2">
    <source>
        <dbReference type="EMBL" id="MBC1173157.1"/>
    </source>
</evidence>
<feature type="signal peptide" evidence="1">
    <location>
        <begin position="1"/>
        <end position="41"/>
    </location>
</feature>
<reference evidence="2" key="1">
    <citation type="journal article" date="2020" name="BMC">
        <title>Leishmania infection induces a limited differential gene expression in the sand fly midgut.</title>
        <authorList>
            <person name="Coutinho-Abreu I.V."/>
            <person name="Serafim T.D."/>
            <person name="Meneses C."/>
            <person name="Kamhawi S."/>
            <person name="Oliveira F."/>
            <person name="Valenzuela J.G."/>
        </authorList>
    </citation>
    <scope>NUCLEOTIDE SEQUENCE</scope>
    <source>
        <strain evidence="2">Jacobina</strain>
        <tissue evidence="2">Midgut</tissue>
    </source>
</reference>
<dbReference type="AlphaFoldDB" id="A0A7G3ALQ8"/>
<name>A0A7G3ALQ8_LUTLO</name>
<dbReference type="Gene3D" id="3.30.30.10">
    <property type="entry name" value="Knottin, scorpion toxin-like"/>
    <property type="match status" value="1"/>
</dbReference>
<keyword evidence="1" id="KW-0732">Signal</keyword>